<dbReference type="STRING" id="7739.C3XZ76"/>
<dbReference type="PANTHER" id="PTHR11042:SF190">
    <property type="entry name" value="MITOSIS INHIBITOR PROTEIN KINASE MIK1"/>
    <property type="match status" value="1"/>
</dbReference>
<dbReference type="InterPro" id="IPR000719">
    <property type="entry name" value="Prot_kinase_dom"/>
</dbReference>
<accession>C3XZ76</accession>
<protein>
    <recommendedName>
        <fullName evidence="6">Protein kinase domain-containing protein</fullName>
    </recommendedName>
</protein>
<keyword evidence="3" id="KW-0418">Kinase</keyword>
<reference evidence="7" key="1">
    <citation type="journal article" date="2008" name="Nature">
        <title>The amphioxus genome and the evolution of the chordate karyotype.</title>
        <authorList>
            <consortium name="US DOE Joint Genome Institute (JGI-PGF)"/>
            <person name="Putnam N.H."/>
            <person name="Butts T."/>
            <person name="Ferrier D.E.K."/>
            <person name="Furlong R.F."/>
            <person name="Hellsten U."/>
            <person name="Kawashima T."/>
            <person name="Robinson-Rechavi M."/>
            <person name="Shoguchi E."/>
            <person name="Terry A."/>
            <person name="Yu J.-K."/>
            <person name="Benito-Gutierrez E.L."/>
            <person name="Dubchak I."/>
            <person name="Garcia-Fernandez J."/>
            <person name="Gibson-Brown J.J."/>
            <person name="Grigoriev I.V."/>
            <person name="Horton A.C."/>
            <person name="de Jong P.J."/>
            <person name="Jurka J."/>
            <person name="Kapitonov V.V."/>
            <person name="Kohara Y."/>
            <person name="Kuroki Y."/>
            <person name="Lindquist E."/>
            <person name="Lucas S."/>
            <person name="Osoegawa K."/>
            <person name="Pennacchio L.A."/>
            <person name="Salamov A.A."/>
            <person name="Satou Y."/>
            <person name="Sauka-Spengler T."/>
            <person name="Schmutz J."/>
            <person name="Shin-I T."/>
            <person name="Toyoda A."/>
            <person name="Bronner-Fraser M."/>
            <person name="Fujiyama A."/>
            <person name="Holland L.Z."/>
            <person name="Holland P.W.H."/>
            <person name="Satoh N."/>
            <person name="Rokhsar D.S."/>
        </authorList>
    </citation>
    <scope>NUCLEOTIDE SEQUENCE [LARGE SCALE GENOMIC DNA]</scope>
    <source>
        <strain evidence="7">S238N-H82</strain>
        <tissue evidence="7">Testes</tissue>
    </source>
</reference>
<dbReference type="AlphaFoldDB" id="C3XZ76"/>
<dbReference type="PROSITE" id="PS00108">
    <property type="entry name" value="PROTEIN_KINASE_ST"/>
    <property type="match status" value="1"/>
</dbReference>
<evidence type="ECO:0000256" key="5">
    <source>
        <dbReference type="ARBA" id="ARBA00037982"/>
    </source>
</evidence>
<dbReference type="InParanoid" id="C3XZ76"/>
<keyword evidence="4" id="KW-0067">ATP-binding</keyword>
<dbReference type="Gene3D" id="1.10.510.10">
    <property type="entry name" value="Transferase(Phosphotransferase) domain 1"/>
    <property type="match status" value="1"/>
</dbReference>
<keyword evidence="2" id="KW-0547">Nucleotide-binding</keyword>
<evidence type="ECO:0000313" key="7">
    <source>
        <dbReference type="EMBL" id="EEN66640.1"/>
    </source>
</evidence>
<dbReference type="eggNOG" id="KOG0595">
    <property type="taxonomic scope" value="Eukaryota"/>
</dbReference>
<dbReference type="SMART" id="SM00220">
    <property type="entry name" value="S_TKc"/>
    <property type="match status" value="1"/>
</dbReference>
<evidence type="ECO:0000256" key="2">
    <source>
        <dbReference type="ARBA" id="ARBA00022741"/>
    </source>
</evidence>
<dbReference type="GO" id="GO:0005524">
    <property type="term" value="F:ATP binding"/>
    <property type="evidence" value="ECO:0007669"/>
    <property type="project" value="UniProtKB-KW"/>
</dbReference>
<dbReference type="InterPro" id="IPR050339">
    <property type="entry name" value="CC_SR_Kinase"/>
</dbReference>
<dbReference type="InterPro" id="IPR008271">
    <property type="entry name" value="Ser/Thr_kinase_AS"/>
</dbReference>
<evidence type="ECO:0000259" key="6">
    <source>
        <dbReference type="PROSITE" id="PS50011"/>
    </source>
</evidence>
<dbReference type="Pfam" id="PF00069">
    <property type="entry name" value="Pkinase"/>
    <property type="match status" value="1"/>
</dbReference>
<dbReference type="GO" id="GO:0004672">
    <property type="term" value="F:protein kinase activity"/>
    <property type="evidence" value="ECO:0007669"/>
    <property type="project" value="InterPro"/>
</dbReference>
<evidence type="ECO:0000256" key="4">
    <source>
        <dbReference type="ARBA" id="ARBA00022840"/>
    </source>
</evidence>
<dbReference type="FunFam" id="1.10.510.10:FF:001914">
    <property type="entry name" value="Uncharacterized protein"/>
    <property type="match status" value="1"/>
</dbReference>
<dbReference type="SUPFAM" id="SSF56112">
    <property type="entry name" value="Protein kinase-like (PK-like)"/>
    <property type="match status" value="1"/>
</dbReference>
<feature type="non-terminal residue" evidence="7">
    <location>
        <position position="133"/>
    </location>
</feature>
<gene>
    <name evidence="7" type="ORF">BRAFLDRAFT_186386</name>
</gene>
<keyword evidence="1" id="KW-0808">Transferase</keyword>
<evidence type="ECO:0000256" key="1">
    <source>
        <dbReference type="ARBA" id="ARBA00022679"/>
    </source>
</evidence>
<feature type="domain" description="Protein kinase" evidence="6">
    <location>
        <begin position="1"/>
        <end position="133"/>
    </location>
</feature>
<dbReference type="EMBL" id="GG666475">
    <property type="protein sequence ID" value="EEN66640.1"/>
    <property type="molecule type" value="Genomic_DNA"/>
</dbReference>
<feature type="non-terminal residue" evidence="7">
    <location>
        <position position="1"/>
    </location>
</feature>
<organism>
    <name type="scientific">Branchiostoma floridae</name>
    <name type="common">Florida lancelet</name>
    <name type="synonym">Amphioxus</name>
    <dbReference type="NCBI Taxonomy" id="7739"/>
    <lineage>
        <taxon>Eukaryota</taxon>
        <taxon>Metazoa</taxon>
        <taxon>Chordata</taxon>
        <taxon>Cephalochordata</taxon>
        <taxon>Leptocardii</taxon>
        <taxon>Amphioxiformes</taxon>
        <taxon>Branchiostomatidae</taxon>
        <taxon>Branchiostoma</taxon>
    </lineage>
</organism>
<comment type="similarity">
    <text evidence="5">Belongs to the protein kinase superfamily. Ser/Thr protein kinase family. GCN2 subfamily.</text>
</comment>
<evidence type="ECO:0000256" key="3">
    <source>
        <dbReference type="ARBA" id="ARBA00022777"/>
    </source>
</evidence>
<dbReference type="PROSITE" id="PS50011">
    <property type="entry name" value="PROTEIN_KINASE_DOM"/>
    <property type="match status" value="1"/>
</dbReference>
<proteinExistence type="inferred from homology"/>
<dbReference type="InterPro" id="IPR011009">
    <property type="entry name" value="Kinase-like_dom_sf"/>
</dbReference>
<dbReference type="PANTHER" id="PTHR11042">
    <property type="entry name" value="EUKARYOTIC TRANSLATION INITIATION FACTOR 2-ALPHA KINASE EIF2-ALPHA KINASE -RELATED"/>
    <property type="match status" value="1"/>
</dbReference>
<name>C3XZ76_BRAFL</name>
<sequence>VWLVLEYCSGGTLDSFILGSNPDRTTVLQLLCDTAEGVAYLHSRNMVHRDLKPDNILVDNSGQRPIVKISDFGIARVCEQSGFDINSYYMQTAIGTRLYLSPEIIGPLLVTYTAKTDVFALGLIMAAILDRTT</sequence>